<dbReference type="PANTHER" id="PTHR37316:SF2">
    <property type="entry name" value="TEICHOIC ACID RIBITOL-PHOSPHATE POLYMERASE TARK"/>
    <property type="match status" value="1"/>
</dbReference>
<dbReference type="OrthoDB" id="3192791at2"/>
<gene>
    <name evidence="7" type="ORF">DD236_03145</name>
</gene>
<dbReference type="GO" id="GO:0047355">
    <property type="term" value="F:CDP-glycerol glycerophosphotransferase activity"/>
    <property type="evidence" value="ECO:0007669"/>
    <property type="project" value="InterPro"/>
</dbReference>
<dbReference type="Gene3D" id="3.40.50.12580">
    <property type="match status" value="1"/>
</dbReference>
<dbReference type="GO" id="GO:0019350">
    <property type="term" value="P:teichoic acid biosynthetic process"/>
    <property type="evidence" value="ECO:0007669"/>
    <property type="project" value="UniProtKB-KW"/>
</dbReference>
<keyword evidence="5" id="KW-0777">Teichoic acid biosynthesis</keyword>
<evidence type="ECO:0000313" key="7">
    <source>
        <dbReference type="EMBL" id="PWF27396.1"/>
    </source>
</evidence>
<dbReference type="GO" id="GO:0005886">
    <property type="term" value="C:plasma membrane"/>
    <property type="evidence" value="ECO:0007669"/>
    <property type="project" value="UniProtKB-SubCell"/>
</dbReference>
<evidence type="ECO:0000256" key="4">
    <source>
        <dbReference type="ARBA" id="ARBA00022679"/>
    </source>
</evidence>
<evidence type="ECO:0000313" key="8">
    <source>
        <dbReference type="Proteomes" id="UP000245283"/>
    </source>
</evidence>
<evidence type="ECO:0000256" key="1">
    <source>
        <dbReference type="ARBA" id="ARBA00004202"/>
    </source>
</evidence>
<keyword evidence="6" id="KW-0472">Membrane</keyword>
<dbReference type="Pfam" id="PF04464">
    <property type="entry name" value="Glyphos_transf"/>
    <property type="match status" value="1"/>
</dbReference>
<comment type="similarity">
    <text evidence="2">Belongs to the CDP-glycerol glycerophosphotransferase family.</text>
</comment>
<evidence type="ECO:0000256" key="5">
    <source>
        <dbReference type="ARBA" id="ARBA00022944"/>
    </source>
</evidence>
<accession>A0A2V1K7G9</accession>
<proteinExistence type="inferred from homology"/>
<organism evidence="7 8">
    <name type="scientific">Ancrocorticia populi</name>
    <dbReference type="NCBI Taxonomy" id="2175228"/>
    <lineage>
        <taxon>Bacteria</taxon>
        <taxon>Bacillati</taxon>
        <taxon>Actinomycetota</taxon>
        <taxon>Actinomycetes</taxon>
        <taxon>Actinomycetales</taxon>
        <taxon>Actinomycetaceae</taxon>
        <taxon>Ancrocorticia</taxon>
    </lineage>
</organism>
<dbReference type="Proteomes" id="UP000245283">
    <property type="component" value="Unassembled WGS sequence"/>
</dbReference>
<evidence type="ECO:0000256" key="2">
    <source>
        <dbReference type="ARBA" id="ARBA00010488"/>
    </source>
</evidence>
<keyword evidence="3" id="KW-1003">Cell membrane</keyword>
<protein>
    <recommendedName>
        <fullName evidence="9">Glycosyl transferase</fullName>
    </recommendedName>
</protein>
<evidence type="ECO:0000256" key="6">
    <source>
        <dbReference type="ARBA" id="ARBA00023136"/>
    </source>
</evidence>
<dbReference type="EMBL" id="QETB01000001">
    <property type="protein sequence ID" value="PWF27396.1"/>
    <property type="molecule type" value="Genomic_DNA"/>
</dbReference>
<dbReference type="Gene3D" id="3.40.50.11820">
    <property type="match status" value="1"/>
</dbReference>
<dbReference type="AlphaFoldDB" id="A0A2V1K7G9"/>
<dbReference type="PANTHER" id="PTHR37316">
    <property type="entry name" value="TEICHOIC ACID GLYCEROL-PHOSPHATE PRIMASE"/>
    <property type="match status" value="1"/>
</dbReference>
<name>A0A2V1K7G9_9ACTO</name>
<comment type="subcellular location">
    <subcellularLocation>
        <location evidence="1">Cell membrane</location>
        <topology evidence="1">Peripheral membrane protein</topology>
    </subcellularLocation>
</comment>
<dbReference type="InterPro" id="IPR043148">
    <property type="entry name" value="TagF_C"/>
</dbReference>
<dbReference type="RefSeq" id="WP_109092896.1">
    <property type="nucleotide sequence ID" value="NZ_QETB01000001.1"/>
</dbReference>
<dbReference type="InterPro" id="IPR007554">
    <property type="entry name" value="Glycerophosphate_synth"/>
</dbReference>
<reference evidence="8" key="1">
    <citation type="submission" date="2018-05" db="EMBL/GenBank/DDBJ databases">
        <authorList>
            <person name="Li Y."/>
        </authorList>
    </citation>
    <scope>NUCLEOTIDE SEQUENCE [LARGE SCALE GENOMIC DNA]</scope>
    <source>
        <strain evidence="8">sk1b4</strain>
    </source>
</reference>
<keyword evidence="8" id="KW-1185">Reference proteome</keyword>
<dbReference type="SUPFAM" id="SSF53756">
    <property type="entry name" value="UDP-Glycosyltransferase/glycogen phosphorylase"/>
    <property type="match status" value="1"/>
</dbReference>
<dbReference type="InterPro" id="IPR051612">
    <property type="entry name" value="Teichoic_Acid_Biosynth"/>
</dbReference>
<evidence type="ECO:0008006" key="9">
    <source>
        <dbReference type="Google" id="ProtNLM"/>
    </source>
</evidence>
<dbReference type="InterPro" id="IPR043149">
    <property type="entry name" value="TagF_N"/>
</dbReference>
<keyword evidence="4" id="KW-0808">Transferase</keyword>
<sequence length="617" mass="69876">MPLEDTNGASGVVAPAAQGTLLDFDAVVTSIEWHENIHLRFILELSGRLTADSPDQPAMPASHYEEFFSEASNALEKAQARDRGADATKVGENVAPEHRSMQWNPVAPGADLTGLRFMVMGGHSGYFYDAVPLGDGLYSLEINVTNFWDRKAVPNGSWMIVPVLDNSFGVPARIHLEYADRLPEQSRNYVYNQNFSAYTVTFRLSEDDLRPDLHTLTYAFARGRGKPKVGYAGRVKRKLLGKDNRIKVLNGIYRSTRASRRPDKPVILLASEARTSLGGNLEAIRDRLLERGLDREFTITENCMLSTTRSIQERIRQVQMIANADILIVDDYFASLGVLDIDPKTEIIQAWHAGVGFKSVGYARFGNYGSPVLKNPHRYYDHAIVGSKNLIPVYADVFGIEESAIVPTGLPRIDHFLSEEGKSKALREFKAAYPQVEGKRLILFGPTFRGRGMKDAYYDYSRIDFDALYEFCGEDTVFGFRMHHFVTEPVPIKPEHKDRFIDLTHYHDGLGLLHSADVLISDYSSIIYEYSLLDRPMLFFAYDRDLYSATRGFHRDYDEAAPGKVCLTFDDLLNALKNEDYELEKAAQFREENFDRIDTHSSDRFIDWLILGKQPQE</sequence>
<comment type="caution">
    <text evidence="7">The sequence shown here is derived from an EMBL/GenBank/DDBJ whole genome shotgun (WGS) entry which is preliminary data.</text>
</comment>
<evidence type="ECO:0000256" key="3">
    <source>
        <dbReference type="ARBA" id="ARBA00022475"/>
    </source>
</evidence>